<feature type="region of interest" description="Disordered" evidence="1">
    <location>
        <begin position="112"/>
        <end position="183"/>
    </location>
</feature>
<accession>A0A9N9DVX7</accession>
<feature type="compositionally biased region" description="Basic and acidic residues" evidence="1">
    <location>
        <begin position="112"/>
        <end position="134"/>
    </location>
</feature>
<name>A0A9N9DVX7_9GLOM</name>
<evidence type="ECO:0000256" key="1">
    <source>
        <dbReference type="SAM" id="MobiDB-lite"/>
    </source>
</evidence>
<reference evidence="2" key="1">
    <citation type="submission" date="2021-06" db="EMBL/GenBank/DDBJ databases">
        <authorList>
            <person name="Kallberg Y."/>
            <person name="Tangrot J."/>
            <person name="Rosling A."/>
        </authorList>
    </citation>
    <scope>NUCLEOTIDE SEQUENCE</scope>
    <source>
        <strain evidence="2">MT106</strain>
    </source>
</reference>
<feature type="compositionally biased region" description="Acidic residues" evidence="1">
    <location>
        <begin position="169"/>
        <end position="183"/>
    </location>
</feature>
<dbReference type="EMBL" id="CAJVPL010004776">
    <property type="protein sequence ID" value="CAG8651127.1"/>
    <property type="molecule type" value="Genomic_DNA"/>
</dbReference>
<dbReference type="Proteomes" id="UP000789831">
    <property type="component" value="Unassembled WGS sequence"/>
</dbReference>
<evidence type="ECO:0000313" key="2">
    <source>
        <dbReference type="EMBL" id="CAG8651127.1"/>
    </source>
</evidence>
<comment type="caution">
    <text evidence="2">The sequence shown here is derived from an EMBL/GenBank/DDBJ whole genome shotgun (WGS) entry which is preliminary data.</text>
</comment>
<proteinExistence type="predicted"/>
<gene>
    <name evidence="2" type="ORF">AGERDE_LOCUS11405</name>
</gene>
<sequence length="183" mass="20968">HEEAEVRNANTDCFIYAVYRNCIGKEALDFMFESVLLMFQEHSKVKRREVEKLKQGNMLVEDVAKLLKEHDLPRLDGDKYEAKGAEIHLKQLKEQPKVLAFFLKAEKQKKKTINEEKDETADKEGGKVIGKDIIDGEENETAEVEGETAEVENEFDKEESVVESKEGETTDEDNEKESEAEDV</sequence>
<feature type="non-terminal residue" evidence="2">
    <location>
        <position position="1"/>
    </location>
</feature>
<protein>
    <submittedName>
        <fullName evidence="2">11313_t:CDS:1</fullName>
    </submittedName>
</protein>
<organism evidence="2 3">
    <name type="scientific">Ambispora gerdemannii</name>
    <dbReference type="NCBI Taxonomy" id="144530"/>
    <lineage>
        <taxon>Eukaryota</taxon>
        <taxon>Fungi</taxon>
        <taxon>Fungi incertae sedis</taxon>
        <taxon>Mucoromycota</taxon>
        <taxon>Glomeromycotina</taxon>
        <taxon>Glomeromycetes</taxon>
        <taxon>Archaeosporales</taxon>
        <taxon>Ambisporaceae</taxon>
        <taxon>Ambispora</taxon>
    </lineage>
</organism>
<feature type="compositionally biased region" description="Acidic residues" evidence="1">
    <location>
        <begin position="135"/>
        <end position="157"/>
    </location>
</feature>
<dbReference type="AlphaFoldDB" id="A0A9N9DVX7"/>
<evidence type="ECO:0000313" key="3">
    <source>
        <dbReference type="Proteomes" id="UP000789831"/>
    </source>
</evidence>
<feature type="compositionally biased region" description="Basic and acidic residues" evidence="1">
    <location>
        <begin position="158"/>
        <end position="168"/>
    </location>
</feature>
<keyword evidence="3" id="KW-1185">Reference proteome</keyword>